<dbReference type="AlphaFoldDB" id="A0A167XTT1"/>
<reference evidence="8 9" key="1">
    <citation type="journal article" date="2016" name="Genome Biol. Evol.">
        <title>Divergent and convergent evolution of fungal pathogenicity.</title>
        <authorList>
            <person name="Shang Y."/>
            <person name="Xiao G."/>
            <person name="Zheng P."/>
            <person name="Cen K."/>
            <person name="Zhan S."/>
            <person name="Wang C."/>
        </authorList>
    </citation>
    <scope>NUCLEOTIDE SEQUENCE [LARGE SCALE GENOMIC DNA]</scope>
    <source>
        <strain evidence="8 9">RCEF 264</strain>
    </source>
</reference>
<proteinExistence type="inferred from homology"/>
<keyword evidence="4 6" id="KW-0862">Zinc</keyword>
<dbReference type="GO" id="GO:0006518">
    <property type="term" value="P:peptide metabolic process"/>
    <property type="evidence" value="ECO:0007669"/>
    <property type="project" value="TreeGrafter"/>
</dbReference>
<comment type="caution">
    <text evidence="8">The sequence shown here is derived from an EMBL/GenBank/DDBJ whole genome shotgun (WGS) entry which is preliminary data.</text>
</comment>
<evidence type="ECO:0000259" key="7">
    <source>
        <dbReference type="Pfam" id="PF01432"/>
    </source>
</evidence>
<dbReference type="SUPFAM" id="SSF55486">
    <property type="entry name" value="Metalloproteases ('zincins'), catalytic domain"/>
    <property type="match status" value="1"/>
</dbReference>
<accession>A0A167XTT1</accession>
<sequence>MVTTDYRLPPEAPFVFNVTPESIAQENELLIDRVQSVLNGVASIPIEQVTFENVCVPLITLEDMRQLVVFPMDLCGKLSADAAVRAAADEAGKTRAKFEMDARHEGIFRRLEVLYQKRDTLTLHPEHLKWLVEERRSYVREGMLLVNEKLQNRYKHIKKRLLDLDTEFEKVLGDEVGPVLWFTPEELTGVPDDKLDRLERGTGEYQGKLKLDLSTPGYQNTAAYRLELKMAKTPQAVSKFLEDVLRRIQPYRHAQVAELLAIKKADLATRGLPAEDEVYSWDVAYYRRRLELTKLTIDREKIREYFPILPTVRNMLSLFGSLFGFVFMEIGEERRAQLSPTGRASDLVWHEDVIMYSVWDDPGEGGGFRGYLYLDLYFREGKHRGYQCSPINLGFEQSDGTKKCPSTVLMTIFPKPTADRPCLLTHSEMKLLFHELGHGIHDLSGSSKCSRFFGAETAGDFNEAPSQMLEQWCYDPRGLKAISCHYQTGEQIPDSMVQALVAAKVSSELSTLVGMMRIALWDMEVYSATERIDLSEVYIRIMVLLGTRGPEDKHGYVQWNYLVSGGEASMYQYMWSKVHAMDMFESAFQADPLDGAAGRRYRHMVLEKGATQDEMKTLADFLRREPSSEAYFRSLEMV</sequence>
<dbReference type="InterPro" id="IPR045090">
    <property type="entry name" value="Pept_M3A_M3B"/>
</dbReference>
<evidence type="ECO:0000256" key="4">
    <source>
        <dbReference type="ARBA" id="ARBA00022833"/>
    </source>
</evidence>
<evidence type="ECO:0000256" key="3">
    <source>
        <dbReference type="ARBA" id="ARBA00022801"/>
    </source>
</evidence>
<dbReference type="InterPro" id="IPR024080">
    <property type="entry name" value="Neurolysin/TOP_N"/>
</dbReference>
<keyword evidence="9" id="KW-1185">Reference proteome</keyword>
<dbReference type="CDD" id="cd06455">
    <property type="entry name" value="M3A_TOP"/>
    <property type="match status" value="1"/>
</dbReference>
<dbReference type="GO" id="GO:0004222">
    <property type="term" value="F:metalloendopeptidase activity"/>
    <property type="evidence" value="ECO:0007669"/>
    <property type="project" value="InterPro"/>
</dbReference>
<evidence type="ECO:0000256" key="1">
    <source>
        <dbReference type="ARBA" id="ARBA00022670"/>
    </source>
</evidence>
<protein>
    <submittedName>
        <fullName evidence="8">Peptidase family M3</fullName>
    </submittedName>
</protein>
<organism evidence="8 9">
    <name type="scientific">Niveomyces insectorum RCEF 264</name>
    <dbReference type="NCBI Taxonomy" id="1081102"/>
    <lineage>
        <taxon>Eukaryota</taxon>
        <taxon>Fungi</taxon>
        <taxon>Dikarya</taxon>
        <taxon>Ascomycota</taxon>
        <taxon>Pezizomycotina</taxon>
        <taxon>Sordariomycetes</taxon>
        <taxon>Hypocreomycetidae</taxon>
        <taxon>Hypocreales</taxon>
        <taxon>Cordycipitaceae</taxon>
        <taxon>Niveomyces</taxon>
    </lineage>
</organism>
<gene>
    <name evidence="8" type="ORF">SPI_02180</name>
</gene>
<dbReference type="GO" id="GO:0005758">
    <property type="term" value="C:mitochondrial intermembrane space"/>
    <property type="evidence" value="ECO:0007669"/>
    <property type="project" value="TreeGrafter"/>
</dbReference>
<evidence type="ECO:0000256" key="5">
    <source>
        <dbReference type="ARBA" id="ARBA00023049"/>
    </source>
</evidence>
<dbReference type="GO" id="GO:0006508">
    <property type="term" value="P:proteolysis"/>
    <property type="evidence" value="ECO:0007669"/>
    <property type="project" value="UniProtKB-KW"/>
</dbReference>
<keyword evidence="3 6" id="KW-0378">Hydrolase</keyword>
<name>A0A167XTT1_9HYPO</name>
<dbReference type="Pfam" id="PF01432">
    <property type="entry name" value="Peptidase_M3"/>
    <property type="match status" value="1"/>
</dbReference>
<dbReference type="PANTHER" id="PTHR11804:SF84">
    <property type="entry name" value="SACCHAROLYSIN"/>
    <property type="match status" value="1"/>
</dbReference>
<dbReference type="Proteomes" id="UP000076874">
    <property type="component" value="Unassembled WGS sequence"/>
</dbReference>
<dbReference type="PANTHER" id="PTHR11804">
    <property type="entry name" value="PROTEASE M3 THIMET OLIGOPEPTIDASE-RELATED"/>
    <property type="match status" value="1"/>
</dbReference>
<evidence type="ECO:0000313" key="9">
    <source>
        <dbReference type="Proteomes" id="UP000076874"/>
    </source>
</evidence>
<evidence type="ECO:0000256" key="2">
    <source>
        <dbReference type="ARBA" id="ARBA00022723"/>
    </source>
</evidence>
<comment type="similarity">
    <text evidence="6">Belongs to the peptidase M3 family.</text>
</comment>
<dbReference type="InterPro" id="IPR001567">
    <property type="entry name" value="Pept_M3A_M3B_dom"/>
</dbReference>
<keyword evidence="1 6" id="KW-0645">Protease</keyword>
<keyword evidence="2 6" id="KW-0479">Metal-binding</keyword>
<dbReference type="Gene3D" id="1.20.1050.40">
    <property type="entry name" value="Endopeptidase. Chain P, domain 1"/>
    <property type="match status" value="1"/>
</dbReference>
<dbReference type="GO" id="GO:0046872">
    <property type="term" value="F:metal ion binding"/>
    <property type="evidence" value="ECO:0007669"/>
    <property type="project" value="UniProtKB-UniRule"/>
</dbReference>
<dbReference type="FunFam" id="3.40.390.10:FF:000074">
    <property type="entry name" value="Metalloprotease"/>
    <property type="match status" value="1"/>
</dbReference>
<comment type="cofactor">
    <cofactor evidence="6">
        <name>Zn(2+)</name>
        <dbReference type="ChEBI" id="CHEBI:29105"/>
    </cofactor>
    <text evidence="6">Binds 1 zinc ion.</text>
</comment>
<dbReference type="Gene3D" id="1.10.1370.40">
    <property type="match status" value="1"/>
</dbReference>
<evidence type="ECO:0000256" key="6">
    <source>
        <dbReference type="RuleBase" id="RU003435"/>
    </source>
</evidence>
<evidence type="ECO:0000313" key="8">
    <source>
        <dbReference type="EMBL" id="OAA65393.1"/>
    </source>
</evidence>
<keyword evidence="5 6" id="KW-0482">Metalloprotease</keyword>
<dbReference type="EMBL" id="AZHD01000003">
    <property type="protein sequence ID" value="OAA65393.1"/>
    <property type="molecule type" value="Genomic_DNA"/>
</dbReference>
<feature type="domain" description="Peptidase M3A/M3B catalytic" evidence="7">
    <location>
        <begin position="216"/>
        <end position="636"/>
    </location>
</feature>
<dbReference type="OrthoDB" id="534666at2759"/>